<feature type="chain" id="PRO_5026130755" description="Magnesium transporter MgtE intracellular domain-containing protein" evidence="1">
    <location>
        <begin position="22"/>
        <end position="188"/>
    </location>
</feature>
<evidence type="ECO:0000259" key="2">
    <source>
        <dbReference type="Pfam" id="PF03448"/>
    </source>
</evidence>
<name>A0A6G6Y415_9SPHN</name>
<evidence type="ECO:0000313" key="3">
    <source>
        <dbReference type="EMBL" id="QIG79672.1"/>
    </source>
</evidence>
<keyword evidence="1" id="KW-0732">Signal</keyword>
<feature type="domain" description="Magnesium transporter MgtE intracellular" evidence="2">
    <location>
        <begin position="110"/>
        <end position="169"/>
    </location>
</feature>
<keyword evidence="4" id="KW-1185">Reference proteome</keyword>
<dbReference type="Pfam" id="PF03448">
    <property type="entry name" value="MgtE_N"/>
    <property type="match status" value="1"/>
</dbReference>
<dbReference type="InterPro" id="IPR006668">
    <property type="entry name" value="Mg_transptr_MgtE_intracell_dom"/>
</dbReference>
<dbReference type="EMBL" id="CP049109">
    <property type="protein sequence ID" value="QIG79672.1"/>
    <property type="molecule type" value="Genomic_DNA"/>
</dbReference>
<reference evidence="3 4" key="1">
    <citation type="submission" date="2020-02" db="EMBL/GenBank/DDBJ databases">
        <authorList>
            <person name="Zheng R.K."/>
            <person name="Sun C.M."/>
        </authorList>
    </citation>
    <scope>NUCLEOTIDE SEQUENCE [LARGE SCALE GENOMIC DNA]</scope>
    <source>
        <strain evidence="4">zrk23</strain>
    </source>
</reference>
<dbReference type="Proteomes" id="UP000501568">
    <property type="component" value="Chromosome"/>
</dbReference>
<feature type="signal peptide" evidence="1">
    <location>
        <begin position="1"/>
        <end position="21"/>
    </location>
</feature>
<dbReference type="KEGG" id="spzr:G5C33_07620"/>
<evidence type="ECO:0000313" key="4">
    <source>
        <dbReference type="Proteomes" id="UP000501568"/>
    </source>
</evidence>
<protein>
    <recommendedName>
        <fullName evidence="2">Magnesium transporter MgtE intracellular domain-containing protein</fullName>
    </recommendedName>
</protein>
<dbReference type="AlphaFoldDB" id="A0A6G6Y415"/>
<dbReference type="RefSeq" id="WP_165326672.1">
    <property type="nucleotide sequence ID" value="NZ_CP049109.1"/>
</dbReference>
<evidence type="ECO:0000256" key="1">
    <source>
        <dbReference type="SAM" id="SignalP"/>
    </source>
</evidence>
<organism evidence="3 4">
    <name type="scientific">Stakelama tenebrarum</name>
    <dbReference type="NCBI Taxonomy" id="2711215"/>
    <lineage>
        <taxon>Bacteria</taxon>
        <taxon>Pseudomonadati</taxon>
        <taxon>Pseudomonadota</taxon>
        <taxon>Alphaproteobacteria</taxon>
        <taxon>Sphingomonadales</taxon>
        <taxon>Sphingomonadaceae</taxon>
        <taxon>Stakelama</taxon>
    </lineage>
</organism>
<dbReference type="SUPFAM" id="SSF158791">
    <property type="entry name" value="MgtE N-terminal domain-like"/>
    <property type="match status" value="1"/>
</dbReference>
<accession>A0A6G6Y415</accession>
<proteinExistence type="predicted"/>
<sequence>MIARPSLMLLMASAATLSAVANGVTAATPQTSQQDASQASAPKTRLGSAIEQDMAQRDQQAAERRRSLQLREQAAVAAEARLQASMASQREAAAEGDAAAGAEAEAEGVQYDELARIYQSMRPKNAAVVFEQLTMDVQVEVAKRMRERNTALIMANMTPEGAAKLTMALARGRAVDEAQPAAARPQAR</sequence>
<gene>
    <name evidence="3" type="ORF">G5C33_07620</name>
</gene>